<dbReference type="RefSeq" id="WP_038954582.1">
    <property type="nucleotide sequence ID" value="NZ_CP066351.1"/>
</dbReference>
<organism evidence="1 2">
    <name type="scientific">Bradyrhizobium japonicum</name>
    <dbReference type="NCBI Taxonomy" id="375"/>
    <lineage>
        <taxon>Bacteria</taxon>
        <taxon>Pseudomonadati</taxon>
        <taxon>Pseudomonadota</taxon>
        <taxon>Alphaproteobacteria</taxon>
        <taxon>Hyphomicrobiales</taxon>
        <taxon>Nitrobacteraceae</taxon>
        <taxon>Bradyrhizobium</taxon>
    </lineage>
</organism>
<accession>A0ABV2RJ15</accession>
<name>A0ABV2RJ15_BRAJP</name>
<gene>
    <name evidence="1" type="ORF">ABIF63_001030</name>
</gene>
<keyword evidence="2" id="KW-1185">Reference proteome</keyword>
<dbReference type="Proteomes" id="UP001549291">
    <property type="component" value="Unassembled WGS sequence"/>
</dbReference>
<proteinExistence type="predicted"/>
<evidence type="ECO:0000313" key="2">
    <source>
        <dbReference type="Proteomes" id="UP001549291"/>
    </source>
</evidence>
<dbReference type="EMBL" id="JBEPTQ010000002">
    <property type="protein sequence ID" value="MET4716924.1"/>
    <property type="molecule type" value="Genomic_DNA"/>
</dbReference>
<comment type="caution">
    <text evidence="1">The sequence shown here is derived from an EMBL/GenBank/DDBJ whole genome shotgun (WGS) entry which is preliminary data.</text>
</comment>
<evidence type="ECO:0000313" key="1">
    <source>
        <dbReference type="EMBL" id="MET4716924.1"/>
    </source>
</evidence>
<reference evidence="1 2" key="1">
    <citation type="submission" date="2024-06" db="EMBL/GenBank/DDBJ databases">
        <title>Genomic Encyclopedia of Type Strains, Phase V (KMG-V): Genome sequencing to study the core and pangenomes of soil and plant-associated prokaryotes.</title>
        <authorList>
            <person name="Whitman W."/>
        </authorList>
    </citation>
    <scope>NUCLEOTIDE SEQUENCE [LARGE SCALE GENOMIC DNA]</scope>
    <source>
        <strain evidence="1 2">USDA 160</strain>
    </source>
</reference>
<protein>
    <submittedName>
        <fullName evidence="1">Uncharacterized protein</fullName>
    </submittedName>
</protein>
<sequence length="61" mass="7000">MADSFPVESFIIQRLEQGGWRVIERRADLTDIPIADFVSLRDAEEWVAWKQGAPRINPNST</sequence>